<reference evidence="2 3" key="1">
    <citation type="submission" date="2019-10" db="EMBL/GenBank/DDBJ databases">
        <title>Glycomyces albidus sp. nov., a novel actinomycete isolated from rhizosphere soil of wheat (Triticum aestivum L.).</title>
        <authorList>
            <person name="Qian L."/>
        </authorList>
    </citation>
    <scope>NUCLEOTIDE SEQUENCE [LARGE SCALE GENOMIC DNA]</scope>
    <source>
        <strain evidence="2 3">NEAU-7082</strain>
    </source>
</reference>
<feature type="domain" description="Aminoglycoside phosphotransferase" evidence="1">
    <location>
        <begin position="36"/>
        <end position="245"/>
    </location>
</feature>
<evidence type="ECO:0000313" key="2">
    <source>
        <dbReference type="EMBL" id="MQM25844.1"/>
    </source>
</evidence>
<accession>A0A6L5G869</accession>
<organism evidence="2 3">
    <name type="scientific">Glycomyces albidus</name>
    <dbReference type="NCBI Taxonomy" id="2656774"/>
    <lineage>
        <taxon>Bacteria</taxon>
        <taxon>Bacillati</taxon>
        <taxon>Actinomycetota</taxon>
        <taxon>Actinomycetes</taxon>
        <taxon>Glycomycetales</taxon>
        <taxon>Glycomycetaceae</taxon>
        <taxon>Glycomyces</taxon>
    </lineage>
</organism>
<sequence length="297" mass="32454">MHEDQLTVHVDVVRELIDAQFPRWRGLPVTPVESQGTVNAIFRVGEGLAARFPLRPDDPAAVRRMLESEAEAARELLGCTRFPTPEPRAIGEPGAGYPLPWSVQTWVPGATASEADPGPSKGFARDLAEFVLGVRTIPTGGRAFAGGGRGGEILAHEPWMETCFENSEGLLDVRLMRRLWEGMRDLPRGADPDVMSHRDLVPGNVLVRGDRLAGVLDVGGLGPADPALDLIGAWHLLDAGPRMIFRGLMGCSDIEWARGRAWAFIQAMGAVWYYVDSNPEMSRWAMRTLARVTVEAV</sequence>
<dbReference type="PANTHER" id="PTHR21310:SF42">
    <property type="entry name" value="BIFUNCTIONAL AAC_APH"/>
    <property type="match status" value="1"/>
</dbReference>
<dbReference type="Gene3D" id="3.30.200.20">
    <property type="entry name" value="Phosphorylase Kinase, domain 1"/>
    <property type="match status" value="1"/>
</dbReference>
<dbReference type="AlphaFoldDB" id="A0A6L5G869"/>
<name>A0A6L5G869_9ACTN</name>
<gene>
    <name evidence="2" type="ORF">GFD30_09715</name>
</gene>
<protein>
    <submittedName>
        <fullName evidence="2">Phosphotransferase</fullName>
    </submittedName>
</protein>
<dbReference type="Gene3D" id="3.90.1200.10">
    <property type="match status" value="1"/>
</dbReference>
<evidence type="ECO:0000259" key="1">
    <source>
        <dbReference type="Pfam" id="PF01636"/>
    </source>
</evidence>
<dbReference type="InterPro" id="IPR002575">
    <property type="entry name" value="Aminoglycoside_PTrfase"/>
</dbReference>
<evidence type="ECO:0000313" key="3">
    <source>
        <dbReference type="Proteomes" id="UP000477750"/>
    </source>
</evidence>
<dbReference type="Proteomes" id="UP000477750">
    <property type="component" value="Unassembled WGS sequence"/>
</dbReference>
<dbReference type="GO" id="GO:0016740">
    <property type="term" value="F:transferase activity"/>
    <property type="evidence" value="ECO:0007669"/>
    <property type="project" value="UniProtKB-KW"/>
</dbReference>
<keyword evidence="2" id="KW-0808">Transferase</keyword>
<dbReference type="EMBL" id="WIAO01000009">
    <property type="protein sequence ID" value="MQM25844.1"/>
    <property type="molecule type" value="Genomic_DNA"/>
</dbReference>
<proteinExistence type="predicted"/>
<dbReference type="InterPro" id="IPR011009">
    <property type="entry name" value="Kinase-like_dom_sf"/>
</dbReference>
<dbReference type="CDD" id="cd05155">
    <property type="entry name" value="APH_ChoK_like_1"/>
    <property type="match status" value="1"/>
</dbReference>
<dbReference type="Pfam" id="PF01636">
    <property type="entry name" value="APH"/>
    <property type="match status" value="1"/>
</dbReference>
<dbReference type="PANTHER" id="PTHR21310">
    <property type="entry name" value="AMINOGLYCOSIDE PHOSPHOTRANSFERASE-RELATED-RELATED"/>
    <property type="match status" value="1"/>
</dbReference>
<keyword evidence="3" id="KW-1185">Reference proteome</keyword>
<dbReference type="InterPro" id="IPR051678">
    <property type="entry name" value="AGP_Transferase"/>
</dbReference>
<comment type="caution">
    <text evidence="2">The sequence shown here is derived from an EMBL/GenBank/DDBJ whole genome shotgun (WGS) entry which is preliminary data.</text>
</comment>
<dbReference type="SUPFAM" id="SSF56112">
    <property type="entry name" value="Protein kinase-like (PK-like)"/>
    <property type="match status" value="1"/>
</dbReference>
<dbReference type="RefSeq" id="WP_153025074.1">
    <property type="nucleotide sequence ID" value="NZ_WIAO01000009.1"/>
</dbReference>